<keyword evidence="5 6" id="KW-0472">Membrane</keyword>
<dbReference type="Proteomes" id="UP001562065">
    <property type="component" value="Unassembled WGS sequence"/>
</dbReference>
<evidence type="ECO:0000313" key="8">
    <source>
        <dbReference type="Proteomes" id="UP001562065"/>
    </source>
</evidence>
<comment type="caution">
    <text evidence="7">The sequence shown here is derived from an EMBL/GenBank/DDBJ whole genome shotgun (WGS) entry which is preliminary data.</text>
</comment>
<dbReference type="PANTHER" id="PTHR30086">
    <property type="entry name" value="ARGININE EXPORTER PROTEIN ARGO"/>
    <property type="match status" value="1"/>
</dbReference>
<keyword evidence="4 6" id="KW-1133">Transmembrane helix</keyword>
<feature type="transmembrane region" description="Helical" evidence="6">
    <location>
        <begin position="192"/>
        <end position="208"/>
    </location>
</feature>
<name>A0ABV4AL00_9GAMM</name>
<evidence type="ECO:0000256" key="6">
    <source>
        <dbReference type="SAM" id="Phobius"/>
    </source>
</evidence>
<dbReference type="PANTHER" id="PTHR30086:SF20">
    <property type="entry name" value="ARGININE EXPORTER PROTEIN ARGO-RELATED"/>
    <property type="match status" value="1"/>
</dbReference>
<gene>
    <name evidence="7" type="ORF">AB5I84_09445</name>
</gene>
<sequence>MTLSLWQLLLYIPACFALNMIPGPNNLLSVHNAARYGLRAACVAGFGRIIAFAIMIALTVVGLAALLTTSAAFFWVVKIAGGLYLLWMAWQLWRAPTVDSVISRATNEPAPLWALARQEFLVAAGNPKAILIFTAFLPQFVTPGGDVSLQLMQIGTLFLMLELVAIALYGYLGANLQRLLASARNKQRFNRICGTLLGVAGASVLAATRL</sequence>
<reference evidence="7 8" key="1">
    <citation type="submission" date="2024-07" db="EMBL/GenBank/DDBJ databases">
        <authorList>
            <person name="Ren Q."/>
        </authorList>
    </citation>
    <scope>NUCLEOTIDE SEQUENCE [LARGE SCALE GENOMIC DNA]</scope>
    <source>
        <strain evidence="7 8">REN37</strain>
    </source>
</reference>
<evidence type="ECO:0000256" key="5">
    <source>
        <dbReference type="ARBA" id="ARBA00023136"/>
    </source>
</evidence>
<keyword evidence="3 6" id="KW-0812">Transmembrane</keyword>
<dbReference type="Pfam" id="PF01810">
    <property type="entry name" value="LysE"/>
    <property type="match status" value="1"/>
</dbReference>
<accession>A0ABV4AL00</accession>
<proteinExistence type="predicted"/>
<organism evidence="7 8">
    <name type="scientific">Isoalcanivorax beigongshangi</name>
    <dbReference type="NCBI Taxonomy" id="3238810"/>
    <lineage>
        <taxon>Bacteria</taxon>
        <taxon>Pseudomonadati</taxon>
        <taxon>Pseudomonadota</taxon>
        <taxon>Gammaproteobacteria</taxon>
        <taxon>Oceanospirillales</taxon>
        <taxon>Alcanivoracaceae</taxon>
        <taxon>Isoalcanivorax</taxon>
    </lineage>
</organism>
<protein>
    <submittedName>
        <fullName evidence="7">LysE family translocator</fullName>
    </submittedName>
</protein>
<feature type="transmembrane region" description="Helical" evidence="6">
    <location>
        <begin position="73"/>
        <end position="93"/>
    </location>
</feature>
<dbReference type="EMBL" id="JBGCUO010000001">
    <property type="protein sequence ID" value="MEY1662370.1"/>
    <property type="molecule type" value="Genomic_DNA"/>
</dbReference>
<keyword evidence="8" id="KW-1185">Reference proteome</keyword>
<comment type="subcellular location">
    <subcellularLocation>
        <location evidence="1">Cell membrane</location>
        <topology evidence="1">Multi-pass membrane protein</topology>
    </subcellularLocation>
</comment>
<keyword evidence="2" id="KW-1003">Cell membrane</keyword>
<feature type="transmembrane region" description="Helical" evidence="6">
    <location>
        <begin position="151"/>
        <end position="172"/>
    </location>
</feature>
<evidence type="ECO:0000256" key="1">
    <source>
        <dbReference type="ARBA" id="ARBA00004651"/>
    </source>
</evidence>
<feature type="transmembrane region" description="Helical" evidence="6">
    <location>
        <begin position="36"/>
        <end position="66"/>
    </location>
</feature>
<evidence type="ECO:0000256" key="3">
    <source>
        <dbReference type="ARBA" id="ARBA00022692"/>
    </source>
</evidence>
<evidence type="ECO:0000256" key="2">
    <source>
        <dbReference type="ARBA" id="ARBA00022475"/>
    </source>
</evidence>
<evidence type="ECO:0000313" key="7">
    <source>
        <dbReference type="EMBL" id="MEY1662370.1"/>
    </source>
</evidence>
<dbReference type="PIRSF" id="PIRSF006324">
    <property type="entry name" value="LeuE"/>
    <property type="match status" value="1"/>
</dbReference>
<dbReference type="InterPro" id="IPR001123">
    <property type="entry name" value="LeuE-type"/>
</dbReference>
<dbReference type="RefSeq" id="WP_369455606.1">
    <property type="nucleotide sequence ID" value="NZ_JBGCUO010000001.1"/>
</dbReference>
<evidence type="ECO:0000256" key="4">
    <source>
        <dbReference type="ARBA" id="ARBA00022989"/>
    </source>
</evidence>